<feature type="domain" description="Acyl-CoA dehydrogenase/oxidase N-terminal" evidence="9">
    <location>
        <begin position="6"/>
        <end position="116"/>
    </location>
</feature>
<protein>
    <recommendedName>
        <fullName evidence="12">Alkylation response protein AidB-like acyl-CoA dehydrogenase</fullName>
    </recommendedName>
</protein>
<comment type="caution">
    <text evidence="10">The sequence shown here is derived from an EMBL/GenBank/DDBJ whole genome shotgun (WGS) entry which is preliminary data.</text>
</comment>
<comment type="cofactor">
    <cofactor evidence="1 6">
        <name>FAD</name>
        <dbReference type="ChEBI" id="CHEBI:57692"/>
    </cofactor>
</comment>
<dbReference type="PROSITE" id="PS00072">
    <property type="entry name" value="ACYL_COA_DH_1"/>
    <property type="match status" value="1"/>
</dbReference>
<dbReference type="InterPro" id="IPR037069">
    <property type="entry name" value="AcylCoA_DH/ox_N_sf"/>
</dbReference>
<dbReference type="GO" id="GO:0050660">
    <property type="term" value="F:flavin adenine dinucleotide binding"/>
    <property type="evidence" value="ECO:0007669"/>
    <property type="project" value="InterPro"/>
</dbReference>
<sequence>MSTLNEQEQAIVDTVRDFVDRDVRPVARDLEHADEYPEKLIEQMKRLGIFGLAVPEPYGEVAVSTPCYVQVTEQLARGWMSLAGAMGGHTVVAKLIHTFGTEQQKDRYLPKMATGEIRATMALTEPGGGSDLQALTTHAVRDGDHYVINGSKTWITNARRSQLIALLCKTDPDAEPRHRGISIILVEPGDGFTVSRDLPKLGYKGVESCELSFADHRAPVDALLGGEEGRGFAQMMKGLEIGRIQVASRALGVARAALDDALRYSQERESFGKPIWKHQSVGNHLADMATKYTAARQLVFLAADRYDGGQRCDMEAGMAKLYASEAAMEIALDAVRVHGGYGYSTEFDVERYFRDAPLMIVGEGTNEIQRNVITSQLIARGGVGR</sequence>
<dbReference type="OrthoDB" id="8876745at2"/>
<accession>A0A561U8C3</accession>
<dbReference type="Pfam" id="PF00441">
    <property type="entry name" value="Acyl-CoA_dh_1"/>
    <property type="match status" value="1"/>
</dbReference>
<dbReference type="Gene3D" id="1.20.140.10">
    <property type="entry name" value="Butyryl-CoA Dehydrogenase, subunit A, domain 3"/>
    <property type="match status" value="1"/>
</dbReference>
<dbReference type="Pfam" id="PF02770">
    <property type="entry name" value="Acyl-CoA_dh_M"/>
    <property type="match status" value="1"/>
</dbReference>
<dbReference type="SUPFAM" id="SSF47203">
    <property type="entry name" value="Acyl-CoA dehydrogenase C-terminal domain-like"/>
    <property type="match status" value="1"/>
</dbReference>
<dbReference type="FunFam" id="2.40.110.10:FF:000002">
    <property type="entry name" value="Acyl-CoA dehydrogenase fadE12"/>
    <property type="match status" value="1"/>
</dbReference>
<evidence type="ECO:0000256" key="4">
    <source>
        <dbReference type="ARBA" id="ARBA00022827"/>
    </source>
</evidence>
<dbReference type="InterPro" id="IPR006089">
    <property type="entry name" value="Acyl-CoA_DH_CS"/>
</dbReference>
<keyword evidence="3 6" id="KW-0285">Flavoprotein</keyword>
<dbReference type="Gene3D" id="1.10.540.10">
    <property type="entry name" value="Acyl-CoA dehydrogenase/oxidase, N-terminal domain"/>
    <property type="match status" value="1"/>
</dbReference>
<dbReference type="RefSeq" id="WP_145738653.1">
    <property type="nucleotide sequence ID" value="NZ_VIWX01000002.1"/>
</dbReference>
<dbReference type="PANTHER" id="PTHR43884:SF12">
    <property type="entry name" value="ISOVALERYL-COA DEHYDROGENASE, MITOCHONDRIAL-RELATED"/>
    <property type="match status" value="1"/>
</dbReference>
<dbReference type="InterPro" id="IPR006091">
    <property type="entry name" value="Acyl-CoA_Oxase/DH_mid-dom"/>
</dbReference>
<proteinExistence type="inferred from homology"/>
<evidence type="ECO:0000256" key="2">
    <source>
        <dbReference type="ARBA" id="ARBA00009347"/>
    </source>
</evidence>
<evidence type="ECO:0000256" key="5">
    <source>
        <dbReference type="ARBA" id="ARBA00023002"/>
    </source>
</evidence>
<keyword evidence="5 6" id="KW-0560">Oxidoreductase</keyword>
<dbReference type="AlphaFoldDB" id="A0A561U8C3"/>
<dbReference type="InterPro" id="IPR036250">
    <property type="entry name" value="AcylCo_DH-like_C"/>
</dbReference>
<dbReference type="Gene3D" id="2.40.110.10">
    <property type="entry name" value="Butyryl-CoA Dehydrogenase, subunit A, domain 2"/>
    <property type="match status" value="1"/>
</dbReference>
<dbReference type="PIRSF" id="PIRSF016578">
    <property type="entry name" value="HsaA"/>
    <property type="match status" value="1"/>
</dbReference>
<dbReference type="Proteomes" id="UP000316184">
    <property type="component" value="Unassembled WGS sequence"/>
</dbReference>
<dbReference type="GO" id="GO:0003995">
    <property type="term" value="F:acyl-CoA dehydrogenase activity"/>
    <property type="evidence" value="ECO:0007669"/>
    <property type="project" value="InterPro"/>
</dbReference>
<dbReference type="InterPro" id="IPR009075">
    <property type="entry name" value="AcylCo_DH/oxidase_C"/>
</dbReference>
<comment type="similarity">
    <text evidence="2 6">Belongs to the acyl-CoA dehydrogenase family.</text>
</comment>
<feature type="domain" description="Acyl-CoA oxidase/dehydrogenase middle" evidence="8">
    <location>
        <begin position="121"/>
        <end position="215"/>
    </location>
</feature>
<dbReference type="InterPro" id="IPR046373">
    <property type="entry name" value="Acyl-CoA_Oxase/DH_mid-dom_sf"/>
</dbReference>
<dbReference type="FunFam" id="1.20.140.10:FF:000004">
    <property type="entry name" value="Acyl-CoA dehydrogenase FadE25"/>
    <property type="match status" value="1"/>
</dbReference>
<dbReference type="InterPro" id="IPR013786">
    <property type="entry name" value="AcylCoA_DH/ox_N"/>
</dbReference>
<keyword evidence="4 6" id="KW-0274">FAD</keyword>
<feature type="domain" description="Acyl-CoA dehydrogenase/oxidase C-terminal" evidence="7">
    <location>
        <begin position="229"/>
        <end position="377"/>
    </location>
</feature>
<evidence type="ECO:0000313" key="10">
    <source>
        <dbReference type="EMBL" id="TWF95620.1"/>
    </source>
</evidence>
<dbReference type="PANTHER" id="PTHR43884">
    <property type="entry name" value="ACYL-COA DEHYDROGENASE"/>
    <property type="match status" value="1"/>
</dbReference>
<evidence type="ECO:0000259" key="7">
    <source>
        <dbReference type="Pfam" id="PF00441"/>
    </source>
</evidence>
<evidence type="ECO:0000256" key="1">
    <source>
        <dbReference type="ARBA" id="ARBA00001974"/>
    </source>
</evidence>
<organism evidence="10 11">
    <name type="scientific">Saccharopolyspora dendranthemae</name>
    <dbReference type="NCBI Taxonomy" id="1181886"/>
    <lineage>
        <taxon>Bacteria</taxon>
        <taxon>Bacillati</taxon>
        <taxon>Actinomycetota</taxon>
        <taxon>Actinomycetes</taxon>
        <taxon>Pseudonocardiales</taxon>
        <taxon>Pseudonocardiaceae</taxon>
        <taxon>Saccharopolyspora</taxon>
    </lineage>
</organism>
<dbReference type="InterPro" id="IPR009100">
    <property type="entry name" value="AcylCoA_DH/oxidase_NM_dom_sf"/>
</dbReference>
<reference evidence="10 11" key="1">
    <citation type="submission" date="2019-06" db="EMBL/GenBank/DDBJ databases">
        <title>Sequencing the genomes of 1000 actinobacteria strains.</title>
        <authorList>
            <person name="Klenk H.-P."/>
        </authorList>
    </citation>
    <scope>NUCLEOTIDE SEQUENCE [LARGE SCALE GENOMIC DNA]</scope>
    <source>
        <strain evidence="10 11">DSM 46699</strain>
    </source>
</reference>
<evidence type="ECO:0000256" key="6">
    <source>
        <dbReference type="RuleBase" id="RU362125"/>
    </source>
</evidence>
<evidence type="ECO:0000313" key="11">
    <source>
        <dbReference type="Proteomes" id="UP000316184"/>
    </source>
</evidence>
<dbReference type="EMBL" id="VIWX01000002">
    <property type="protein sequence ID" value="TWF95620.1"/>
    <property type="molecule type" value="Genomic_DNA"/>
</dbReference>
<evidence type="ECO:0008006" key="12">
    <source>
        <dbReference type="Google" id="ProtNLM"/>
    </source>
</evidence>
<evidence type="ECO:0000256" key="3">
    <source>
        <dbReference type="ARBA" id="ARBA00022630"/>
    </source>
</evidence>
<keyword evidence="11" id="KW-1185">Reference proteome</keyword>
<name>A0A561U8C3_9PSEU</name>
<gene>
    <name evidence="10" type="ORF">FHU35_12618</name>
</gene>
<evidence type="ECO:0000259" key="8">
    <source>
        <dbReference type="Pfam" id="PF02770"/>
    </source>
</evidence>
<dbReference type="SUPFAM" id="SSF56645">
    <property type="entry name" value="Acyl-CoA dehydrogenase NM domain-like"/>
    <property type="match status" value="1"/>
</dbReference>
<dbReference type="Pfam" id="PF02771">
    <property type="entry name" value="Acyl-CoA_dh_N"/>
    <property type="match status" value="1"/>
</dbReference>
<evidence type="ECO:0000259" key="9">
    <source>
        <dbReference type="Pfam" id="PF02771"/>
    </source>
</evidence>